<gene>
    <name evidence="2" type="ORF">C8D89_10984</name>
</gene>
<evidence type="ECO:0000313" key="3">
    <source>
        <dbReference type="Proteomes" id="UP000245639"/>
    </source>
</evidence>
<evidence type="ECO:0000259" key="1">
    <source>
        <dbReference type="Pfam" id="PF04717"/>
    </source>
</evidence>
<comment type="caution">
    <text evidence="2">The sequence shown here is derived from an EMBL/GenBank/DDBJ whole genome shotgun (WGS) entry which is preliminary data.</text>
</comment>
<dbReference type="SUPFAM" id="SSF69255">
    <property type="entry name" value="gp5 N-terminal domain-like"/>
    <property type="match status" value="1"/>
</dbReference>
<dbReference type="InterPro" id="IPR006531">
    <property type="entry name" value="Gp5/Vgr_OB"/>
</dbReference>
<feature type="domain" description="Gp5/Type VI secretion system Vgr protein OB-fold" evidence="1">
    <location>
        <begin position="17"/>
        <end position="86"/>
    </location>
</feature>
<dbReference type="Proteomes" id="UP000245639">
    <property type="component" value="Unassembled WGS sequence"/>
</dbReference>
<protein>
    <recommendedName>
        <fullName evidence="1">Gp5/Type VI secretion system Vgr protein OB-fold domain-containing protein</fullName>
    </recommendedName>
</protein>
<reference evidence="2 3" key="1">
    <citation type="submission" date="2018-04" db="EMBL/GenBank/DDBJ databases">
        <title>Genomic Encyclopedia of Type Strains, Phase IV (KMG-IV): sequencing the most valuable type-strain genomes for metagenomic binning, comparative biology and taxonomic classification.</title>
        <authorList>
            <person name="Goeker M."/>
        </authorList>
    </citation>
    <scope>NUCLEOTIDE SEQUENCE [LARGE SCALE GENOMIC DNA]</scope>
    <source>
        <strain evidence="2 3">DSM 45771</strain>
    </source>
</reference>
<dbReference type="AlphaFoldDB" id="A0A2U1F7P0"/>
<name>A0A2U1F7P0_9PSEU</name>
<dbReference type="EMBL" id="QEKW01000009">
    <property type="protein sequence ID" value="PVZ08201.1"/>
    <property type="molecule type" value="Genomic_DNA"/>
</dbReference>
<keyword evidence="3" id="KW-1185">Reference proteome</keyword>
<proteinExistence type="predicted"/>
<dbReference type="Pfam" id="PF04717">
    <property type="entry name" value="Phage_base_V"/>
    <property type="match status" value="1"/>
</dbReference>
<organism evidence="2 3">
    <name type="scientific">Actinomycetospora cinnamomea</name>
    <dbReference type="NCBI Taxonomy" id="663609"/>
    <lineage>
        <taxon>Bacteria</taxon>
        <taxon>Bacillati</taxon>
        <taxon>Actinomycetota</taxon>
        <taxon>Actinomycetes</taxon>
        <taxon>Pseudonocardiales</taxon>
        <taxon>Pseudonocardiaceae</taxon>
        <taxon>Actinomycetospora</taxon>
    </lineage>
</organism>
<evidence type="ECO:0000313" key="2">
    <source>
        <dbReference type="EMBL" id="PVZ08201.1"/>
    </source>
</evidence>
<sequence length="174" mass="18263">MVNVRDDVGRPLFHGRYRGTVESVEDLDDTGRLLVRVPDVLGDDPCLWASPANPVAGHYAVPPKGTGVWVEFEAGDIERAVWSGAWRGSRDDVPAPVLAAPPGRKPIVVETPSHNRIVISDVPGEGLVLETGDGAKGPRIVLTRTEITLSTGGGASIRLSGKSVTVNGGALSVD</sequence>
<dbReference type="OrthoDB" id="9762420at2"/>
<accession>A0A2U1F7P0</accession>